<dbReference type="Pfam" id="PF00096">
    <property type="entry name" value="zf-C2H2"/>
    <property type="match status" value="2"/>
</dbReference>
<dbReference type="AlphaFoldDB" id="A0AAN8WM96"/>
<keyword evidence="8" id="KW-1185">Reference proteome</keyword>
<evidence type="ECO:0000256" key="3">
    <source>
        <dbReference type="ARBA" id="ARBA00022833"/>
    </source>
</evidence>
<feature type="compositionally biased region" description="Basic and acidic residues" evidence="5">
    <location>
        <begin position="30"/>
        <end position="40"/>
    </location>
</feature>
<evidence type="ECO:0000259" key="6">
    <source>
        <dbReference type="PROSITE" id="PS50157"/>
    </source>
</evidence>
<evidence type="ECO:0000256" key="2">
    <source>
        <dbReference type="ARBA" id="ARBA00022771"/>
    </source>
</evidence>
<dbReference type="EMBL" id="JAXCGZ010019130">
    <property type="protein sequence ID" value="KAK7066566.1"/>
    <property type="molecule type" value="Genomic_DNA"/>
</dbReference>
<dbReference type="PANTHER" id="PTHR23235">
    <property type="entry name" value="KRUEPPEL-LIKE TRANSCRIPTION FACTOR"/>
    <property type="match status" value="1"/>
</dbReference>
<proteinExistence type="predicted"/>
<evidence type="ECO:0000313" key="7">
    <source>
        <dbReference type="EMBL" id="KAK7066566.1"/>
    </source>
</evidence>
<dbReference type="PROSITE" id="PS00028">
    <property type="entry name" value="ZINC_FINGER_C2H2_1"/>
    <property type="match status" value="2"/>
</dbReference>
<evidence type="ECO:0000256" key="5">
    <source>
        <dbReference type="SAM" id="MobiDB-lite"/>
    </source>
</evidence>
<name>A0AAN8WM96_HALRR</name>
<keyword evidence="2 4" id="KW-0863">Zinc-finger</keyword>
<evidence type="ECO:0000313" key="8">
    <source>
        <dbReference type="Proteomes" id="UP001381693"/>
    </source>
</evidence>
<dbReference type="Proteomes" id="UP001381693">
    <property type="component" value="Unassembled WGS sequence"/>
</dbReference>
<dbReference type="InterPro" id="IPR036236">
    <property type="entry name" value="Znf_C2H2_sf"/>
</dbReference>
<accession>A0AAN8WM96</accession>
<feature type="domain" description="C2H2-type" evidence="6">
    <location>
        <begin position="156"/>
        <end position="185"/>
    </location>
</feature>
<reference evidence="7 8" key="1">
    <citation type="submission" date="2023-11" db="EMBL/GenBank/DDBJ databases">
        <title>Halocaridina rubra genome assembly.</title>
        <authorList>
            <person name="Smith C."/>
        </authorList>
    </citation>
    <scope>NUCLEOTIDE SEQUENCE [LARGE SCALE GENOMIC DNA]</scope>
    <source>
        <strain evidence="7">EP-1</strain>
        <tissue evidence="7">Whole</tissue>
    </source>
</reference>
<organism evidence="7 8">
    <name type="scientific">Halocaridina rubra</name>
    <name type="common">Hawaiian red shrimp</name>
    <dbReference type="NCBI Taxonomy" id="373956"/>
    <lineage>
        <taxon>Eukaryota</taxon>
        <taxon>Metazoa</taxon>
        <taxon>Ecdysozoa</taxon>
        <taxon>Arthropoda</taxon>
        <taxon>Crustacea</taxon>
        <taxon>Multicrustacea</taxon>
        <taxon>Malacostraca</taxon>
        <taxon>Eumalacostraca</taxon>
        <taxon>Eucarida</taxon>
        <taxon>Decapoda</taxon>
        <taxon>Pleocyemata</taxon>
        <taxon>Caridea</taxon>
        <taxon>Atyoidea</taxon>
        <taxon>Atyidae</taxon>
        <taxon>Halocaridina</taxon>
    </lineage>
</organism>
<feature type="domain" description="C2H2-type" evidence="6">
    <location>
        <begin position="186"/>
        <end position="216"/>
    </location>
</feature>
<gene>
    <name evidence="7" type="ORF">SK128_020230</name>
</gene>
<evidence type="ECO:0000256" key="4">
    <source>
        <dbReference type="PROSITE-ProRule" id="PRU00042"/>
    </source>
</evidence>
<keyword evidence="3" id="KW-0862">Zinc</keyword>
<protein>
    <recommendedName>
        <fullName evidence="6">C2H2-type domain-containing protein</fullName>
    </recommendedName>
</protein>
<keyword evidence="1" id="KW-0479">Metal-binding</keyword>
<dbReference type="PROSITE" id="PS50157">
    <property type="entry name" value="ZINC_FINGER_C2H2_2"/>
    <property type="match status" value="2"/>
</dbReference>
<evidence type="ECO:0000256" key="1">
    <source>
        <dbReference type="ARBA" id="ARBA00022723"/>
    </source>
</evidence>
<sequence length="221" mass="26221">METSELPDSLSCKKVKLSDQPPEDNIQKCSELEQKNEPQKRYKTKNKCEKEFKNIQKCSKLEQKNKPQKRYKTKNKCEKEFKNNIKCEVDVQSDSGVEAETTVKKEKVGNSLHDIIIEVETNAFEENEEYTSDDEDKHNLPSKRRRTPSGSIILVYECPFEGCSEEFRRPYRLIEHQRQHTGERPHRCTVEDCDRMYARRQHLLRHIAVSHQKRRPKENLK</sequence>
<dbReference type="InterPro" id="IPR013087">
    <property type="entry name" value="Znf_C2H2_type"/>
</dbReference>
<comment type="caution">
    <text evidence="7">The sequence shown here is derived from an EMBL/GenBank/DDBJ whole genome shotgun (WGS) entry which is preliminary data.</text>
</comment>
<dbReference type="Gene3D" id="3.30.160.60">
    <property type="entry name" value="Classic Zinc Finger"/>
    <property type="match status" value="2"/>
</dbReference>
<dbReference type="SUPFAM" id="SSF57667">
    <property type="entry name" value="beta-beta-alpha zinc fingers"/>
    <property type="match status" value="1"/>
</dbReference>
<feature type="region of interest" description="Disordered" evidence="5">
    <location>
        <begin position="126"/>
        <end position="146"/>
    </location>
</feature>
<feature type="region of interest" description="Disordered" evidence="5">
    <location>
        <begin position="1"/>
        <end position="40"/>
    </location>
</feature>
<dbReference type="SMART" id="SM00355">
    <property type="entry name" value="ZnF_C2H2"/>
    <property type="match status" value="2"/>
</dbReference>
<dbReference type="GO" id="GO:0008270">
    <property type="term" value="F:zinc ion binding"/>
    <property type="evidence" value="ECO:0007669"/>
    <property type="project" value="UniProtKB-KW"/>
</dbReference>